<keyword evidence="5" id="KW-0378">Hydrolase</keyword>
<dbReference type="PANTHER" id="PTHR11733">
    <property type="entry name" value="ZINC METALLOPROTEASE FAMILY M13 NEPRILYSIN-RELATED"/>
    <property type="match status" value="1"/>
</dbReference>
<dbReference type="Gene3D" id="1.10.1380.10">
    <property type="entry name" value="Neutral endopeptidase , domain2"/>
    <property type="match status" value="1"/>
</dbReference>
<evidence type="ECO:0000313" key="13">
    <source>
        <dbReference type="Proteomes" id="UP000249363"/>
    </source>
</evidence>
<evidence type="ECO:0000313" key="12">
    <source>
        <dbReference type="EMBL" id="RAO65255.1"/>
    </source>
</evidence>
<dbReference type="RefSeq" id="XP_040729772.1">
    <property type="nucleotide sequence ID" value="XM_040873284.1"/>
</dbReference>
<evidence type="ECO:0000256" key="7">
    <source>
        <dbReference type="ARBA" id="ARBA00023049"/>
    </source>
</evidence>
<dbReference type="InterPro" id="IPR024079">
    <property type="entry name" value="MetalloPept_cat_dom_sf"/>
</dbReference>
<evidence type="ECO:0000259" key="10">
    <source>
        <dbReference type="PROSITE" id="PS50009"/>
    </source>
</evidence>
<accession>A0A364KP01</accession>
<dbReference type="InterPro" id="IPR000718">
    <property type="entry name" value="Peptidase_M13"/>
</dbReference>
<comment type="similarity">
    <text evidence="2">Belongs to the peptidase M13 family.</text>
</comment>
<keyword evidence="8" id="KW-0344">Guanine-nucleotide releasing factor</keyword>
<keyword evidence="6" id="KW-0862">Zinc</keyword>
<feature type="region of interest" description="Disordered" evidence="9">
    <location>
        <begin position="2451"/>
        <end position="2473"/>
    </location>
</feature>
<dbReference type="CDD" id="cd06224">
    <property type="entry name" value="REM"/>
    <property type="match status" value="1"/>
</dbReference>
<feature type="domain" description="N-terminal Ras-GEF" evidence="11">
    <location>
        <begin position="1784"/>
        <end position="1908"/>
    </location>
</feature>
<dbReference type="InterPro" id="IPR023213">
    <property type="entry name" value="CAT-like_dom_sf"/>
</dbReference>
<dbReference type="Gene3D" id="1.10.840.10">
    <property type="entry name" value="Ras guanine-nucleotide exchange factors catalytic domain"/>
    <property type="match status" value="1"/>
</dbReference>
<dbReference type="CDD" id="cd08662">
    <property type="entry name" value="M13"/>
    <property type="match status" value="1"/>
</dbReference>
<dbReference type="InterPro" id="IPR036964">
    <property type="entry name" value="RASGEF_cat_dom_sf"/>
</dbReference>
<dbReference type="SUPFAM" id="SSF48366">
    <property type="entry name" value="Ras GEF"/>
    <property type="match status" value="1"/>
</dbReference>
<dbReference type="Pfam" id="PF00617">
    <property type="entry name" value="RasGEF"/>
    <property type="match status" value="1"/>
</dbReference>
<feature type="compositionally biased region" description="Low complexity" evidence="9">
    <location>
        <begin position="2453"/>
        <end position="2462"/>
    </location>
</feature>
<feature type="region of interest" description="Disordered" evidence="9">
    <location>
        <begin position="2242"/>
        <end position="2269"/>
    </location>
</feature>
<feature type="region of interest" description="Disordered" evidence="9">
    <location>
        <begin position="2038"/>
        <end position="2155"/>
    </location>
</feature>
<feature type="region of interest" description="Disordered" evidence="9">
    <location>
        <begin position="2378"/>
        <end position="2409"/>
    </location>
</feature>
<dbReference type="GO" id="GO:0005886">
    <property type="term" value="C:plasma membrane"/>
    <property type="evidence" value="ECO:0007669"/>
    <property type="project" value="TreeGrafter"/>
</dbReference>
<dbReference type="GeneID" id="63790484"/>
<dbReference type="InterPro" id="IPR042089">
    <property type="entry name" value="Peptidase_M13_dom_2"/>
</dbReference>
<evidence type="ECO:0000259" key="11">
    <source>
        <dbReference type="PROSITE" id="PS50212"/>
    </source>
</evidence>
<reference evidence="12 13" key="1">
    <citation type="journal article" date="2017" name="Biotechnol. Biofuels">
        <title>Differential beta-glucosidase expression as a function of carbon source availability in Talaromyces amestolkiae: a genomic and proteomic approach.</title>
        <authorList>
            <person name="de Eugenio L.I."/>
            <person name="Mendez-Liter J.A."/>
            <person name="Nieto-Dominguez M."/>
            <person name="Alonso L."/>
            <person name="Gil-Munoz J."/>
            <person name="Barriuso J."/>
            <person name="Prieto A."/>
            <person name="Martinez M.J."/>
        </authorList>
    </citation>
    <scope>NUCLEOTIDE SEQUENCE [LARGE SCALE GENOMIC DNA]</scope>
    <source>
        <strain evidence="12 13">CIB</strain>
    </source>
</reference>
<keyword evidence="7" id="KW-0482">Metalloprotease</keyword>
<evidence type="ECO:0000256" key="1">
    <source>
        <dbReference type="ARBA" id="ARBA00001947"/>
    </source>
</evidence>
<dbReference type="InterPro" id="IPR023578">
    <property type="entry name" value="Ras_GEF_dom_sf"/>
</dbReference>
<dbReference type="Pfam" id="PF01431">
    <property type="entry name" value="Peptidase_M13"/>
    <property type="match status" value="1"/>
</dbReference>
<keyword evidence="4" id="KW-0479">Metal-binding</keyword>
<dbReference type="PROSITE" id="PS50212">
    <property type="entry name" value="RASGEF_NTER"/>
    <property type="match status" value="1"/>
</dbReference>
<dbReference type="Gene3D" id="3.40.390.10">
    <property type="entry name" value="Collagenase (Catalytic Domain)"/>
    <property type="match status" value="1"/>
</dbReference>
<dbReference type="Proteomes" id="UP000249363">
    <property type="component" value="Unassembled WGS sequence"/>
</dbReference>
<dbReference type="PANTHER" id="PTHR11733:SF167">
    <property type="entry name" value="FI17812P1-RELATED"/>
    <property type="match status" value="1"/>
</dbReference>
<feature type="domain" description="Ras-GEF" evidence="10">
    <location>
        <begin position="2784"/>
        <end position="3028"/>
    </location>
</feature>
<organism evidence="12 13">
    <name type="scientific">Talaromyces amestolkiae</name>
    <dbReference type="NCBI Taxonomy" id="1196081"/>
    <lineage>
        <taxon>Eukaryota</taxon>
        <taxon>Fungi</taxon>
        <taxon>Dikarya</taxon>
        <taxon>Ascomycota</taxon>
        <taxon>Pezizomycotina</taxon>
        <taxon>Eurotiomycetes</taxon>
        <taxon>Eurotiomycetidae</taxon>
        <taxon>Eurotiales</taxon>
        <taxon>Trichocomaceae</taxon>
        <taxon>Talaromyces</taxon>
        <taxon>Talaromyces sect. Talaromyces</taxon>
    </lineage>
</organism>
<dbReference type="Pfam" id="PF00618">
    <property type="entry name" value="RasGEF_N"/>
    <property type="match status" value="1"/>
</dbReference>
<evidence type="ECO:0000256" key="6">
    <source>
        <dbReference type="ARBA" id="ARBA00022833"/>
    </source>
</evidence>
<dbReference type="PROSITE" id="PS51885">
    <property type="entry name" value="NEPRILYSIN"/>
    <property type="match status" value="1"/>
</dbReference>
<dbReference type="STRING" id="1196081.A0A364KP01"/>
<feature type="compositionally biased region" description="Polar residues" evidence="9">
    <location>
        <begin position="2042"/>
        <end position="2061"/>
    </location>
</feature>
<evidence type="ECO:0000256" key="9">
    <source>
        <dbReference type="SAM" id="MobiDB-lite"/>
    </source>
</evidence>
<dbReference type="Pfam" id="PF02458">
    <property type="entry name" value="Transferase"/>
    <property type="match status" value="1"/>
</dbReference>
<dbReference type="SMART" id="SM00229">
    <property type="entry name" value="RasGEFN"/>
    <property type="match status" value="1"/>
</dbReference>
<evidence type="ECO:0000256" key="5">
    <source>
        <dbReference type="ARBA" id="ARBA00022801"/>
    </source>
</evidence>
<sequence>MGIFSSSRPPPEIIPGDRRIPLSFWDDQDYARGMSLDITLTFNDVLDPEKLRDALDTLLKKKGWEKFGARLRKNQYLTIKQKGKELEYHIPEQFTEKRPAFLFSTDKHDMTLSEHPEMRALAFGKLEKPTLLGPFDPLRPYLRGARTPERLDDWIFSDAPQLAVHVVVLKDVTFVTITFIHLLMDAMGFTALLKGWTAILRGREDQVPPIMDAGEDPLATIHRMTASSKYVLADRMLKGWAFIVFVIQYIFELVWWRKDEERLIYVPGEYLKDLRDTALGELSADPSQAAKPAFISESDVLLSWWTRIFIKALNPSPSKPITILNVFDIRGVLAEMGLLPSADTALIANVTWPTVILTTAGEIVSKPISFLASRIRHAIDTHRTVEQVQAIAATQREAKEKTGQPAVTASWVADDSWVSEIEEEYEDVNWNYDAGRGSESTSTNAEALTLYDSAKDKTQLLDPHHLSNSAHSHFDQELHLDRPEIGDVKRHFNEVQTLATSQPRKGLYYRLWLCWMYRMEWAKIEHMVQNAPNYIIQVVNYWFGLRNHPFWTASDKCPYQWNVSAFRASSYIETTYIDEKYETTENSLDTSHRPRRAGNRTSASRLLAVARWTIMTASVVMLATYHFYPIPDSPSADTTSGPDLCLEPECVHAASEILYNLDPHYKDIDPCVDFDQYVCGGWRDRHDMRPDQGSVFAGTLMAENAQMRLRHILEAPEAPEESTLSSADKDNFKKLKSAYDACINVDALKKRGSEPLEEILKNIETIYSSHGKHSENNLTDALLYLMQTDVSALTDFSISPDDRDPDNVVIFVTPPRSIGLPSREYYNDTKVVDDYRSLASKMFGNFNLHHGKSSEVETPFQLAKNVVLFEKRLADATPDTQTQEDVTQYYNPKSLEEAGSLVPEISFNHILTELSPKDVKTDRLIIGSPSYLKEVSKIIKDTPREIILAFFKFKAIQRFYSDIEDPKVTPLREFNNRLAGKDPQATQDRWRKCINDLDSGVGWILSRFYVLDAFPEESKELGDQIISDIKEQFVYVLDGTKWMSADVRQLGKQKVANIIQKIGYPTRSPDLMDAEEVKKYYSSLDISSDRFFENSIGMANFEFKRMWSQLGRPTNRDEWGMTAPTVNAYYNPPGNEIVFPAGIMQPPTFYGPRAPLYLAYGAFGAVSGHELSHAFDSTGRHYDQIGNYTNWWDDKTIEAFEERAQCFVDQYSNFTVPGPDPDSEPLHVNGRLTLGENIADAGGLSASFRAWKKRDSSHSDKALPGLEKFTKEQLFFISYSNWWCSKTTKEAAVQGIYTDPHAPKPARILGTMANSREFQEAFQCPHKEPHTFGRVYPPSRYTQSVPQESAGKIDCALRAFAIAVCGNAELHDRVINPASSARVTGLLANISPPWLSTEQREARSRLPHLFGGTMTTFYDESTDKPATVTEDEFSLHKPISRASTLAFSNTSSRPLRAQPNALQRAHTVTQSGSTKRAGRAMAADQGRRPHQRASSLLRTKGGGNESFPQRLLAHDMVSAGRVDNTFAVANVGNNGKLYLRPLVESGSRRRHGKSLPKLSLPAPVNATKLSPPRPTAGPDTRHSIWSSSQFSELRPKFAREEIAEVNGDASDTEPRRRRAHSFSTISEYGQSEAGDEFRIVIDRFDTHDSVNVTSMPALEVPIPHYRLGTMQFNAEGTPVLRSSVYTHTSDNTNPSVYLKDNTGNGGQNRIPSTYDSPGLSHPVGTLSVAMSLFSGVAPSATKARNSNSTYRSGIYSVQHPIEPSVFDLLAENMDDPALVKYLPGTSDISAATPARIVAQISSEVFMDYELVSDFFLTFRSYLSTTDLLGLLLARLEWAINRLQPDGRIIRIRTFAALRHWILNYFVDDFVSNRDLRVQFCDTINHMYDDLKARRSAGVSDIKILVDLKRCWHGRCLMHWDSPLFTSPDNPALPGEVLDSQDNYAASLCEIANTINEAVMENPLTKIQTQQFTQSINALENVRNLGHPVMHARTISSGTTRSMPGSSSEQSVQALSCSFPGKSASIPISAVDAPHPVVVAIQPSPNTPTGPRSPTASSTFRYPQTHAHKRSGSFSDSIRDDRAPLSRALADRQDQEQALLPSSDGGNGSLIRGNLFPPIDAKVAGPSPPSPTISQASDGLQEHHARSASEGNIRPLGASPALRTVIGSIRRALHTRNLGQNSAAPPGYPSLRSQRAQTATLPVNVAFKNDIYRDRRIPPKPEAPLRVDCISEQSVRDYREAIGLKPPTPSISEGSDRLGSQPGHPRPQMLSPQRLASEVTMGSKSIVIVDDTGLDIPVVSGGLEWMGPTQTSNASSPSLVSRHDHLPPGDIDVPFAASSELLRHDKSHLKPQPLDISMERFSKSQSISSRLRKYASFHSGTSHSFDANSEAGDVESGKKPMSRLLRRRPGGDLRKIQNVHDLAADQRPQSFATDTSLTESFTSSARHYLRRSFSRSSQARAQSTPPRFDLINTHSSQNLRPSFEAAIAEFSRIPDDIDGGIESTLLKLEGKWPSPTLSDSQGTAAQPFYYGGDSSNTAMTAASNSERLPMRSDETIFAGQSGSQSQVYTESVVESEFSDNSIPLLERGLSDDSMKKPIRDVRAHVTPRQSIQHAPVNAIVASIDSPRPSIQLIDDNDRIRQITNDMEEYLEVDPHSEQYEDVDSRSELSSELSVEFIEKDDALGASSSMDSLATQSLEIPHPLAHPPSPPMTIPQAAPTIAHRKPETPVNPPATLTPGPSPTRMGDQYRGRHTSDEIPSIEPKLAGLHIDIPHMPSHFPFVLAYNSRLLAQQFTLVEKSALDEVDWKDLVDMKWNNTSPSIVSWVHFLAEKDRKGIDIVVGRFNLMVKWVLSEIVLTRDMSERARTISKFIHIAAHARQTCNYSTMLQIAIALSSVDCTRLQRTWNLVSLSDRRLLDSMESLIQPLRNFHELRVEMETANLQNGCIPFVGLYVHDLTYNAQKPSQVAGTRDGDALVNFERYRTSARIVKCLLRLIDASNKYNIEPVPGVVEKCLWIGSLPEDQIQAFSKSLE</sequence>
<dbReference type="InterPro" id="IPR000651">
    <property type="entry name" value="Ras-like_Gua-exchang_fac_N"/>
</dbReference>
<evidence type="ECO:0000256" key="8">
    <source>
        <dbReference type="PROSITE-ProRule" id="PRU00168"/>
    </source>
</evidence>
<evidence type="ECO:0000256" key="4">
    <source>
        <dbReference type="ARBA" id="ARBA00022723"/>
    </source>
</evidence>
<dbReference type="SUPFAM" id="SSF55486">
    <property type="entry name" value="Metalloproteases ('zincins'), catalytic domain"/>
    <property type="match status" value="1"/>
</dbReference>
<name>A0A364KP01_TALAM</name>
<feature type="region of interest" description="Disordered" evidence="9">
    <location>
        <begin position="1466"/>
        <end position="1507"/>
    </location>
</feature>
<dbReference type="InterPro" id="IPR018497">
    <property type="entry name" value="Peptidase_M13_C"/>
</dbReference>
<keyword evidence="3" id="KW-0645">Protease</keyword>
<dbReference type="GO" id="GO:0004222">
    <property type="term" value="F:metalloendopeptidase activity"/>
    <property type="evidence" value="ECO:0007669"/>
    <property type="project" value="InterPro"/>
</dbReference>
<evidence type="ECO:0000256" key="2">
    <source>
        <dbReference type="ARBA" id="ARBA00007357"/>
    </source>
</evidence>
<keyword evidence="13" id="KW-1185">Reference proteome</keyword>
<dbReference type="GO" id="GO:0007264">
    <property type="term" value="P:small GTPase-mediated signal transduction"/>
    <property type="evidence" value="ECO:0007669"/>
    <property type="project" value="InterPro"/>
</dbReference>
<dbReference type="EMBL" id="MIKG01000001">
    <property type="protein sequence ID" value="RAO65255.1"/>
    <property type="molecule type" value="Genomic_DNA"/>
</dbReference>
<dbReference type="InterPro" id="IPR001895">
    <property type="entry name" value="RASGEF_cat_dom"/>
</dbReference>
<comment type="cofactor">
    <cofactor evidence="1">
        <name>Zn(2+)</name>
        <dbReference type="ChEBI" id="CHEBI:29105"/>
    </cofactor>
</comment>
<dbReference type="Gene3D" id="1.20.870.10">
    <property type="entry name" value="Son of sevenless (SoS) protein Chain: S domain 1"/>
    <property type="match status" value="1"/>
</dbReference>
<proteinExistence type="inferred from homology"/>
<feature type="compositionally biased region" description="Basic and acidic residues" evidence="9">
    <location>
        <begin position="2076"/>
        <end position="2094"/>
    </location>
</feature>
<evidence type="ECO:0000256" key="3">
    <source>
        <dbReference type="ARBA" id="ARBA00022670"/>
    </source>
</evidence>
<dbReference type="InterPro" id="IPR008753">
    <property type="entry name" value="Peptidase_M13_N"/>
</dbReference>
<gene>
    <name evidence="12" type="ORF">BHQ10_001267</name>
</gene>
<feature type="region of interest" description="Disordered" evidence="9">
    <location>
        <begin position="1544"/>
        <end position="1583"/>
    </location>
</feature>
<dbReference type="GO" id="GO:0046872">
    <property type="term" value="F:metal ion binding"/>
    <property type="evidence" value="ECO:0007669"/>
    <property type="project" value="UniProtKB-KW"/>
</dbReference>
<dbReference type="PRINTS" id="PR00786">
    <property type="entry name" value="NEPRILYSIN"/>
</dbReference>
<dbReference type="SMART" id="SM00147">
    <property type="entry name" value="RasGEF"/>
    <property type="match status" value="1"/>
</dbReference>
<dbReference type="PROSITE" id="PS50009">
    <property type="entry name" value="RASGEF_CAT"/>
    <property type="match status" value="1"/>
</dbReference>
<dbReference type="OrthoDB" id="10254377at2759"/>
<dbReference type="GO" id="GO:0016485">
    <property type="term" value="P:protein processing"/>
    <property type="evidence" value="ECO:0007669"/>
    <property type="project" value="TreeGrafter"/>
</dbReference>
<dbReference type="Gene3D" id="3.30.559.10">
    <property type="entry name" value="Chloramphenicol acetyltransferase-like domain"/>
    <property type="match status" value="2"/>
</dbReference>
<feature type="region of interest" description="Disordered" evidence="9">
    <location>
        <begin position="2721"/>
        <end position="2752"/>
    </location>
</feature>
<comment type="caution">
    <text evidence="12">The sequence shown here is derived from an EMBL/GenBank/DDBJ whole genome shotgun (WGS) entry which is preliminary data.</text>
</comment>
<dbReference type="GO" id="GO:0005085">
    <property type="term" value="F:guanyl-nucleotide exchange factor activity"/>
    <property type="evidence" value="ECO:0007669"/>
    <property type="project" value="UniProtKB-KW"/>
</dbReference>
<dbReference type="Pfam" id="PF05649">
    <property type="entry name" value="Peptidase_M13_N"/>
    <property type="match status" value="1"/>
</dbReference>
<protein>
    <submittedName>
        <fullName evidence="12">Uncharacterized protein</fullName>
    </submittedName>
</protein>